<dbReference type="EMBL" id="GL349483">
    <property type="protein sequence ID" value="KNC53829.1"/>
    <property type="molecule type" value="Genomic_DNA"/>
</dbReference>
<keyword evidence="4 8" id="KW-0479">Metal-binding</keyword>
<keyword evidence="6" id="KW-0472">Membrane</keyword>
<dbReference type="SUPFAM" id="SSF55856">
    <property type="entry name" value="Cytochrome b5-like heme/steroid binding domain"/>
    <property type="match status" value="1"/>
</dbReference>
<dbReference type="PRINTS" id="PR00363">
    <property type="entry name" value="CYTOCHROMEB5"/>
</dbReference>
<reference evidence="10 11" key="1">
    <citation type="submission" date="2010-05" db="EMBL/GenBank/DDBJ databases">
        <title>The Genome Sequence of Thecamonas trahens ATCC 50062.</title>
        <authorList>
            <consortium name="The Broad Institute Genome Sequencing Platform"/>
            <person name="Russ C."/>
            <person name="Cuomo C."/>
            <person name="Shea T."/>
            <person name="Young S.K."/>
            <person name="Zeng Q."/>
            <person name="Koehrsen M."/>
            <person name="Haas B."/>
            <person name="Borodovsky M."/>
            <person name="Guigo R."/>
            <person name="Alvarado L."/>
            <person name="Berlin A."/>
            <person name="Bochicchio J."/>
            <person name="Borenstein D."/>
            <person name="Chapman S."/>
            <person name="Chen Z."/>
            <person name="Freedman E."/>
            <person name="Gellesch M."/>
            <person name="Goldberg J."/>
            <person name="Griggs A."/>
            <person name="Gujja S."/>
            <person name="Heilman E."/>
            <person name="Heiman D."/>
            <person name="Hepburn T."/>
            <person name="Howarth C."/>
            <person name="Jen D."/>
            <person name="Larson L."/>
            <person name="Mehta T."/>
            <person name="Park D."/>
            <person name="Pearson M."/>
            <person name="Roberts A."/>
            <person name="Saif S."/>
            <person name="Shenoy N."/>
            <person name="Sisk P."/>
            <person name="Stolte C."/>
            <person name="Sykes S."/>
            <person name="Thomson T."/>
            <person name="Walk T."/>
            <person name="White J."/>
            <person name="Yandava C."/>
            <person name="Burger G."/>
            <person name="Gray M.W."/>
            <person name="Holland P.W.H."/>
            <person name="King N."/>
            <person name="Lang F.B.F."/>
            <person name="Roger A.J."/>
            <person name="Ruiz-Trillo I."/>
            <person name="Lander E."/>
            <person name="Nusbaum C."/>
        </authorList>
    </citation>
    <scope>NUCLEOTIDE SEQUENCE [LARGE SCALE GENOMIC DNA]</scope>
    <source>
        <strain evidence="10 11">ATCC 50062</strain>
    </source>
</reference>
<dbReference type="GO" id="GO:0020037">
    <property type="term" value="F:heme binding"/>
    <property type="evidence" value="ECO:0007669"/>
    <property type="project" value="UniProtKB-UniRule"/>
</dbReference>
<proteinExistence type="inferred from homology"/>
<dbReference type="eggNOG" id="KOG0537">
    <property type="taxonomic scope" value="Eukaryota"/>
</dbReference>
<dbReference type="RefSeq" id="XP_013754213.1">
    <property type="nucleotide sequence ID" value="XM_013898759.1"/>
</dbReference>
<evidence type="ECO:0000256" key="1">
    <source>
        <dbReference type="ARBA" id="ARBA00004370"/>
    </source>
</evidence>
<dbReference type="GO" id="GO:0016020">
    <property type="term" value="C:membrane"/>
    <property type="evidence" value="ECO:0007669"/>
    <property type="project" value="UniProtKB-SubCell"/>
</dbReference>
<dbReference type="OMA" id="DHRISKP"/>
<dbReference type="InterPro" id="IPR001199">
    <property type="entry name" value="Cyt_B5-like_heme/steroid-bd"/>
</dbReference>
<comment type="subcellular location">
    <subcellularLocation>
        <location evidence="1">Membrane</location>
    </subcellularLocation>
</comment>
<keyword evidence="11" id="KW-1185">Reference proteome</keyword>
<evidence type="ECO:0000313" key="11">
    <source>
        <dbReference type="Proteomes" id="UP000054408"/>
    </source>
</evidence>
<dbReference type="OrthoDB" id="260519at2759"/>
<dbReference type="SMART" id="SM01117">
    <property type="entry name" value="Cyt-b5"/>
    <property type="match status" value="1"/>
</dbReference>
<evidence type="ECO:0000256" key="2">
    <source>
        <dbReference type="ARBA" id="ARBA00022617"/>
    </source>
</evidence>
<gene>
    <name evidence="10" type="ORF">AMSG_09773</name>
</gene>
<sequence>MRSEKPRLRKITAEEVALHDTEDDCWIIVDGKVYDVTSYVYEHPGGDIIADDAGYDATEGFDDADHSDEAVEEMAQFLIGELDESR</sequence>
<evidence type="ECO:0000313" key="10">
    <source>
        <dbReference type="EMBL" id="KNC53829.1"/>
    </source>
</evidence>
<dbReference type="Pfam" id="PF00173">
    <property type="entry name" value="Cyt-b5"/>
    <property type="match status" value="1"/>
</dbReference>
<dbReference type="GO" id="GO:0046872">
    <property type="term" value="F:metal ion binding"/>
    <property type="evidence" value="ECO:0007669"/>
    <property type="project" value="UniProtKB-UniRule"/>
</dbReference>
<name>A0A0L0DNE3_THETB</name>
<dbReference type="AlphaFoldDB" id="A0A0L0DNE3"/>
<dbReference type="PROSITE" id="PS50255">
    <property type="entry name" value="CYTOCHROME_B5_2"/>
    <property type="match status" value="1"/>
</dbReference>
<keyword evidence="3" id="KW-0812">Transmembrane</keyword>
<evidence type="ECO:0000256" key="4">
    <source>
        <dbReference type="ARBA" id="ARBA00022723"/>
    </source>
</evidence>
<dbReference type="STRING" id="461836.A0A0L0DNE3"/>
<keyword evidence="2 8" id="KW-0349">Heme</keyword>
<dbReference type="PANTHER" id="PTHR19359">
    <property type="entry name" value="CYTOCHROME B5"/>
    <property type="match status" value="1"/>
</dbReference>
<evidence type="ECO:0000256" key="5">
    <source>
        <dbReference type="ARBA" id="ARBA00023004"/>
    </source>
</evidence>
<comment type="similarity">
    <text evidence="7 8">Belongs to the cytochrome b5 family.</text>
</comment>
<evidence type="ECO:0000256" key="3">
    <source>
        <dbReference type="ARBA" id="ARBA00022692"/>
    </source>
</evidence>
<evidence type="ECO:0000256" key="7">
    <source>
        <dbReference type="ARBA" id="ARBA00038168"/>
    </source>
</evidence>
<dbReference type="InterPro" id="IPR018506">
    <property type="entry name" value="Cyt_B5_heme-BS"/>
</dbReference>
<accession>A0A0L0DNE3</accession>
<dbReference type="GeneID" id="25568167"/>
<organism evidence="10 11">
    <name type="scientific">Thecamonas trahens ATCC 50062</name>
    <dbReference type="NCBI Taxonomy" id="461836"/>
    <lineage>
        <taxon>Eukaryota</taxon>
        <taxon>Apusozoa</taxon>
        <taxon>Apusomonadida</taxon>
        <taxon>Apusomonadidae</taxon>
        <taxon>Thecamonas</taxon>
    </lineage>
</organism>
<dbReference type="PROSITE" id="PS00191">
    <property type="entry name" value="CYTOCHROME_B5_1"/>
    <property type="match status" value="1"/>
</dbReference>
<evidence type="ECO:0000256" key="6">
    <source>
        <dbReference type="ARBA" id="ARBA00023136"/>
    </source>
</evidence>
<dbReference type="FunFam" id="3.10.120.10:FF:000002">
    <property type="entry name" value="Cytochrome b5 type B"/>
    <property type="match status" value="1"/>
</dbReference>
<feature type="domain" description="Cytochrome b5 heme-binding" evidence="9">
    <location>
        <begin position="8"/>
        <end position="83"/>
    </location>
</feature>
<dbReference type="Proteomes" id="UP000054408">
    <property type="component" value="Unassembled WGS sequence"/>
</dbReference>
<dbReference type="InterPro" id="IPR050668">
    <property type="entry name" value="Cytochrome_b5"/>
</dbReference>
<dbReference type="Gene3D" id="3.10.120.10">
    <property type="entry name" value="Cytochrome b5-like heme/steroid binding domain"/>
    <property type="match status" value="1"/>
</dbReference>
<keyword evidence="5 8" id="KW-0408">Iron</keyword>
<protein>
    <submittedName>
        <fullName evidence="10">Cytochrome b5 isoform Cb5-D</fullName>
    </submittedName>
</protein>
<dbReference type="InterPro" id="IPR036400">
    <property type="entry name" value="Cyt_B5-like_heme/steroid_sf"/>
</dbReference>
<evidence type="ECO:0000259" key="9">
    <source>
        <dbReference type="PROSITE" id="PS50255"/>
    </source>
</evidence>
<evidence type="ECO:0000256" key="8">
    <source>
        <dbReference type="RuleBase" id="RU362121"/>
    </source>
</evidence>